<evidence type="ECO:0000313" key="2">
    <source>
        <dbReference type="Proteomes" id="UP000070700"/>
    </source>
</evidence>
<dbReference type="OrthoDB" id="10553306at2759"/>
<sequence>MLLKILEILQLKNERFGGKAKDSIAYNFMDDKESGFNDAKQVYETQQDKESTHWDHMNEYARSILRLKALLDSEEQQPVPINTRDVDLYSLSNYNQAERIASQFNLVGNAGRWVEPTPPASPLSEGQAEHTQYVADISSSAVDKAGMTCGEHTNPHASTTVWSGY</sequence>
<evidence type="ECO:0000313" key="1">
    <source>
        <dbReference type="EMBL" id="KUJ10275.1"/>
    </source>
</evidence>
<dbReference type="EMBL" id="KQ947429">
    <property type="protein sequence ID" value="KUJ10275.1"/>
    <property type="molecule type" value="Genomic_DNA"/>
</dbReference>
<dbReference type="RefSeq" id="XP_018064630.1">
    <property type="nucleotide sequence ID" value="XM_018220538.1"/>
</dbReference>
<proteinExistence type="predicted"/>
<dbReference type="GeneID" id="28830264"/>
<protein>
    <submittedName>
        <fullName evidence="1">Uncharacterized protein</fullName>
    </submittedName>
</protein>
<organism evidence="1 2">
    <name type="scientific">Mollisia scopiformis</name>
    <name type="common">Conifer needle endophyte fungus</name>
    <name type="synonym">Phialocephala scopiformis</name>
    <dbReference type="NCBI Taxonomy" id="149040"/>
    <lineage>
        <taxon>Eukaryota</taxon>
        <taxon>Fungi</taxon>
        <taxon>Dikarya</taxon>
        <taxon>Ascomycota</taxon>
        <taxon>Pezizomycotina</taxon>
        <taxon>Leotiomycetes</taxon>
        <taxon>Helotiales</taxon>
        <taxon>Mollisiaceae</taxon>
        <taxon>Mollisia</taxon>
    </lineage>
</organism>
<gene>
    <name evidence="1" type="ORF">LY89DRAFT_740009</name>
</gene>
<keyword evidence="2" id="KW-1185">Reference proteome</keyword>
<reference evidence="1 2" key="1">
    <citation type="submission" date="2015-10" db="EMBL/GenBank/DDBJ databases">
        <title>Full genome of DAOMC 229536 Phialocephala scopiformis, a fungal endophyte of spruce producing the potent anti-insectan compound rugulosin.</title>
        <authorList>
            <consortium name="DOE Joint Genome Institute"/>
            <person name="Walker A.K."/>
            <person name="Frasz S.L."/>
            <person name="Seifert K.A."/>
            <person name="Miller J.D."/>
            <person name="Mondo S.J."/>
            <person name="Labutti K."/>
            <person name="Lipzen A."/>
            <person name="Dockter R."/>
            <person name="Kennedy M."/>
            <person name="Grigoriev I.V."/>
            <person name="Spatafora J.W."/>
        </authorList>
    </citation>
    <scope>NUCLEOTIDE SEQUENCE [LARGE SCALE GENOMIC DNA]</scope>
    <source>
        <strain evidence="1 2">CBS 120377</strain>
    </source>
</reference>
<accession>A0A132BCX3</accession>
<name>A0A132BCX3_MOLSC</name>
<dbReference type="InParanoid" id="A0A132BCX3"/>
<dbReference type="AlphaFoldDB" id="A0A132BCX3"/>
<dbReference type="Proteomes" id="UP000070700">
    <property type="component" value="Unassembled WGS sequence"/>
</dbReference>
<dbReference type="KEGG" id="psco:LY89DRAFT_740009"/>